<name>A0AC35FVB6_9BILA</name>
<evidence type="ECO:0000313" key="1">
    <source>
        <dbReference type="Proteomes" id="UP000887580"/>
    </source>
</evidence>
<proteinExistence type="predicted"/>
<dbReference type="WBParaSite" id="PS1159_v2.g21276.t1">
    <property type="protein sequence ID" value="PS1159_v2.g21276.t1"/>
    <property type="gene ID" value="PS1159_v2.g21276"/>
</dbReference>
<evidence type="ECO:0000313" key="2">
    <source>
        <dbReference type="WBParaSite" id="PS1159_v2.g21276.t1"/>
    </source>
</evidence>
<reference evidence="2" key="1">
    <citation type="submission" date="2022-11" db="UniProtKB">
        <authorList>
            <consortium name="WormBaseParasite"/>
        </authorList>
    </citation>
    <scope>IDENTIFICATION</scope>
</reference>
<organism evidence="1 2">
    <name type="scientific">Panagrolaimus sp. PS1159</name>
    <dbReference type="NCBI Taxonomy" id="55785"/>
    <lineage>
        <taxon>Eukaryota</taxon>
        <taxon>Metazoa</taxon>
        <taxon>Ecdysozoa</taxon>
        <taxon>Nematoda</taxon>
        <taxon>Chromadorea</taxon>
        <taxon>Rhabditida</taxon>
        <taxon>Tylenchina</taxon>
        <taxon>Panagrolaimomorpha</taxon>
        <taxon>Panagrolaimoidea</taxon>
        <taxon>Panagrolaimidae</taxon>
        <taxon>Panagrolaimus</taxon>
    </lineage>
</organism>
<dbReference type="Proteomes" id="UP000887580">
    <property type="component" value="Unplaced"/>
</dbReference>
<sequence>MQRFIRCYCTARQSYYEILGLPKTATAAEIKKAFITLSKKYHPDLTGSNEAATKKFVAVKEAYDTLRDPDKRQVYDSQMSGGGGYPYNGYSNQSNPYQAGGNPFQNNSQFEQKWKNGRWEFTYRRNNPSGQQQQFTLDDFERIWREFQRKTQDPRNASYDNMFKEHRQRVWDDFSKARAEAWRKRSEEHAKKYPFDNMQFNPALYINWDKFNKYLVIYVVIFFIIGVLQSMWQGDKENETKQKQKVVYSERKYEPTPRERLQEMIYRPPPPTSETETPWYEDRPPSSRPPGI</sequence>
<protein>
    <submittedName>
        <fullName evidence="2">J domain-containing protein</fullName>
    </submittedName>
</protein>
<accession>A0AC35FVB6</accession>